<dbReference type="AlphaFoldDB" id="A0A0L8V7B1"/>
<keyword evidence="1" id="KW-0812">Transmembrane</keyword>
<protein>
    <submittedName>
        <fullName evidence="2">Uncharacterized protein</fullName>
    </submittedName>
</protein>
<accession>A0A0L8V7B1</accession>
<sequence length="159" mass="18181">MALFIFLIRSFKGRVFSKESAVILYTFAGTNCFFLSGWVKCQGFRIRFGVNRRGAGCWTLDSGCSILDARCWMLDTGFHQRLDLRLRLPASNPLPPASLKRSGIPNSFQDLFATRRMPTRRVILNLFQDLPVTWSLLLFLTRGCEDVEEDENPGRTKKP</sequence>
<gene>
    <name evidence="2" type="ORF">NC99_30850</name>
</gene>
<comment type="caution">
    <text evidence="2">The sequence shown here is derived from an EMBL/GenBank/DDBJ whole genome shotgun (WGS) entry which is preliminary data.</text>
</comment>
<feature type="transmembrane region" description="Helical" evidence="1">
    <location>
        <begin position="21"/>
        <end position="39"/>
    </location>
</feature>
<dbReference type="Proteomes" id="UP000036958">
    <property type="component" value="Unassembled WGS sequence"/>
</dbReference>
<keyword evidence="1" id="KW-1133">Transmembrane helix</keyword>
<keyword evidence="1" id="KW-0472">Membrane</keyword>
<name>A0A0L8V7B1_9BACT</name>
<organism evidence="2 3">
    <name type="scientific">Sunxiuqinia dokdonensis</name>
    <dbReference type="NCBI Taxonomy" id="1409788"/>
    <lineage>
        <taxon>Bacteria</taxon>
        <taxon>Pseudomonadati</taxon>
        <taxon>Bacteroidota</taxon>
        <taxon>Bacteroidia</taxon>
        <taxon>Marinilabiliales</taxon>
        <taxon>Prolixibacteraceae</taxon>
        <taxon>Sunxiuqinia</taxon>
    </lineage>
</organism>
<evidence type="ECO:0000256" key="1">
    <source>
        <dbReference type="SAM" id="Phobius"/>
    </source>
</evidence>
<dbReference type="EMBL" id="LGIA01000171">
    <property type="protein sequence ID" value="KOH44092.1"/>
    <property type="molecule type" value="Genomic_DNA"/>
</dbReference>
<reference evidence="3" key="1">
    <citation type="submission" date="2015-07" db="EMBL/GenBank/DDBJ databases">
        <title>Genome sequencing of Sunxiuqinia dokdonensis strain SK.</title>
        <authorList>
            <person name="Ahn S."/>
            <person name="Kim B.-C."/>
        </authorList>
    </citation>
    <scope>NUCLEOTIDE SEQUENCE [LARGE SCALE GENOMIC DNA]</scope>
    <source>
        <strain evidence="3">SK</strain>
    </source>
</reference>
<keyword evidence="3" id="KW-1185">Reference proteome</keyword>
<evidence type="ECO:0000313" key="2">
    <source>
        <dbReference type="EMBL" id="KOH44092.1"/>
    </source>
</evidence>
<proteinExistence type="predicted"/>
<evidence type="ECO:0000313" key="3">
    <source>
        <dbReference type="Proteomes" id="UP000036958"/>
    </source>
</evidence>